<evidence type="ECO:0000256" key="1">
    <source>
        <dbReference type="SAM" id="Phobius"/>
    </source>
</evidence>
<feature type="transmembrane region" description="Helical" evidence="1">
    <location>
        <begin position="117"/>
        <end position="140"/>
    </location>
</feature>
<reference evidence="2 3" key="1">
    <citation type="submission" date="2023-10" db="EMBL/GenBank/DDBJ databases">
        <title>Chromosome-scale genome assembly provides insights into flower coloration mechanisms of Canna indica.</title>
        <authorList>
            <person name="Li C."/>
        </authorList>
    </citation>
    <scope>NUCLEOTIDE SEQUENCE [LARGE SCALE GENOMIC DNA]</scope>
    <source>
        <tissue evidence="2">Flower</tissue>
    </source>
</reference>
<feature type="transmembrane region" description="Helical" evidence="1">
    <location>
        <begin position="85"/>
        <end position="110"/>
    </location>
</feature>
<accession>A0AAQ3QIY1</accession>
<sequence length="191" mass="22119">MSVTWINNDLCSKIEGKIRSFLWRNSSDKKCMHLVNWDTIALPKDCGGLGIHDLRIKKLSLQVKRINCYLNGISLIWVDLVKVKYLHLTIGNLFMLLMLGNLLCMLFLNYILSLDQLLAMVAMFPFTMIIGLVICFLLLSLIILTLIWWIIILMCIICYIITVGRLFSIILYAGNLCRINHKHRVAYTVRR</sequence>
<feature type="transmembrane region" description="Helical" evidence="1">
    <location>
        <begin position="146"/>
        <end position="174"/>
    </location>
</feature>
<keyword evidence="1" id="KW-0812">Transmembrane</keyword>
<name>A0AAQ3QIY1_9LILI</name>
<proteinExistence type="predicted"/>
<protein>
    <recommendedName>
        <fullName evidence="4">Reverse transcriptase zinc-binding domain-containing protein</fullName>
    </recommendedName>
</protein>
<organism evidence="2 3">
    <name type="scientific">Canna indica</name>
    <name type="common">Indian-shot</name>
    <dbReference type="NCBI Taxonomy" id="4628"/>
    <lineage>
        <taxon>Eukaryota</taxon>
        <taxon>Viridiplantae</taxon>
        <taxon>Streptophyta</taxon>
        <taxon>Embryophyta</taxon>
        <taxon>Tracheophyta</taxon>
        <taxon>Spermatophyta</taxon>
        <taxon>Magnoliopsida</taxon>
        <taxon>Liliopsida</taxon>
        <taxon>Zingiberales</taxon>
        <taxon>Cannaceae</taxon>
        <taxon>Canna</taxon>
    </lineage>
</organism>
<keyword evidence="1" id="KW-0472">Membrane</keyword>
<dbReference type="EMBL" id="CP136895">
    <property type="protein sequence ID" value="WOL11116.1"/>
    <property type="molecule type" value="Genomic_DNA"/>
</dbReference>
<keyword evidence="1" id="KW-1133">Transmembrane helix</keyword>
<gene>
    <name evidence="2" type="ORF">Cni_G19877</name>
</gene>
<dbReference type="AlphaFoldDB" id="A0AAQ3QIY1"/>
<evidence type="ECO:0008006" key="4">
    <source>
        <dbReference type="Google" id="ProtNLM"/>
    </source>
</evidence>
<evidence type="ECO:0000313" key="3">
    <source>
        <dbReference type="Proteomes" id="UP001327560"/>
    </source>
</evidence>
<evidence type="ECO:0000313" key="2">
    <source>
        <dbReference type="EMBL" id="WOL11116.1"/>
    </source>
</evidence>
<dbReference type="Proteomes" id="UP001327560">
    <property type="component" value="Chromosome 6"/>
</dbReference>
<keyword evidence="3" id="KW-1185">Reference proteome</keyword>